<gene>
    <name evidence="10" type="ORF">PGRAN_09441</name>
</gene>
<dbReference type="EC" id="2.7.10.2" evidence="2"/>
<dbReference type="STRING" id="1265819.PGRAN_09441"/>
<dbReference type="Proteomes" id="UP000019253">
    <property type="component" value="Unassembled WGS sequence"/>
</dbReference>
<evidence type="ECO:0000259" key="9">
    <source>
        <dbReference type="Pfam" id="PF13614"/>
    </source>
</evidence>
<dbReference type="EMBL" id="AODD01000013">
    <property type="protein sequence ID" value="EUJ23145.1"/>
    <property type="molecule type" value="Genomic_DNA"/>
</dbReference>
<evidence type="ECO:0000256" key="4">
    <source>
        <dbReference type="ARBA" id="ARBA00022741"/>
    </source>
</evidence>
<dbReference type="SUPFAM" id="SSF52540">
    <property type="entry name" value="P-loop containing nucleoside triphosphate hydrolases"/>
    <property type="match status" value="1"/>
</dbReference>
<keyword evidence="3" id="KW-0808">Transferase</keyword>
<dbReference type="PANTHER" id="PTHR32309:SF13">
    <property type="entry name" value="FERRIC ENTEROBACTIN TRANSPORT PROTEIN FEPE"/>
    <property type="match status" value="1"/>
</dbReference>
<evidence type="ECO:0000256" key="1">
    <source>
        <dbReference type="ARBA" id="ARBA00007316"/>
    </source>
</evidence>
<evidence type="ECO:0000256" key="7">
    <source>
        <dbReference type="ARBA" id="ARBA00023137"/>
    </source>
</evidence>
<keyword evidence="11" id="KW-1185">Reference proteome</keyword>
<keyword evidence="5" id="KW-0418">Kinase</keyword>
<name>W7BEA3_9LIST</name>
<dbReference type="InterPro" id="IPR027417">
    <property type="entry name" value="P-loop_NTPase"/>
</dbReference>
<dbReference type="PANTHER" id="PTHR32309">
    <property type="entry name" value="TYROSINE-PROTEIN KINASE"/>
    <property type="match status" value="1"/>
</dbReference>
<reference evidence="10 11" key="1">
    <citation type="journal article" date="2014" name="Int. J. Syst. Evol. Microbiol.">
        <title>Listeria floridensis sp. nov., Listeria aquatica sp. nov., Listeria cornellensis sp. nov., Listeria riparia sp. nov. and Listeria grandensis sp. nov., from agricultural and natural environments.</title>
        <authorList>
            <person name="den Bakker H.C."/>
            <person name="Warchocki S."/>
            <person name="Wright E.M."/>
            <person name="Allred A.F."/>
            <person name="Ahlstrom C."/>
            <person name="Manuel C.S."/>
            <person name="Stasiewicz M.J."/>
            <person name="Burrell A."/>
            <person name="Roof S."/>
            <person name="Strawn L."/>
            <person name="Fortes E.D."/>
            <person name="Nightingale K.K."/>
            <person name="Kephart D."/>
            <person name="Wiedmann M."/>
        </authorList>
    </citation>
    <scope>NUCLEOTIDE SEQUENCE [LARGE SCALE GENOMIC DNA]</scope>
    <source>
        <strain evidence="11">FSL F6-971</strain>
    </source>
</reference>
<dbReference type="Pfam" id="PF13614">
    <property type="entry name" value="AAA_31"/>
    <property type="match status" value="1"/>
</dbReference>
<dbReference type="CDD" id="cd05387">
    <property type="entry name" value="BY-kinase"/>
    <property type="match status" value="1"/>
</dbReference>
<dbReference type="Gene3D" id="3.40.50.300">
    <property type="entry name" value="P-loop containing nucleotide triphosphate hydrolases"/>
    <property type="match status" value="1"/>
</dbReference>
<comment type="catalytic activity">
    <reaction evidence="8">
        <text>L-tyrosyl-[protein] + ATP = O-phospho-L-tyrosyl-[protein] + ADP + H(+)</text>
        <dbReference type="Rhea" id="RHEA:10596"/>
        <dbReference type="Rhea" id="RHEA-COMP:10136"/>
        <dbReference type="Rhea" id="RHEA-COMP:20101"/>
        <dbReference type="ChEBI" id="CHEBI:15378"/>
        <dbReference type="ChEBI" id="CHEBI:30616"/>
        <dbReference type="ChEBI" id="CHEBI:46858"/>
        <dbReference type="ChEBI" id="CHEBI:61978"/>
        <dbReference type="ChEBI" id="CHEBI:456216"/>
        <dbReference type="EC" id="2.7.10.2"/>
    </reaction>
</comment>
<dbReference type="InterPro" id="IPR050445">
    <property type="entry name" value="Bact_polysacc_biosynth/exp"/>
</dbReference>
<evidence type="ECO:0000313" key="11">
    <source>
        <dbReference type="Proteomes" id="UP000019253"/>
    </source>
</evidence>
<dbReference type="PATRIC" id="fig|1265819.5.peg.1883"/>
<dbReference type="GO" id="GO:0005524">
    <property type="term" value="F:ATP binding"/>
    <property type="evidence" value="ECO:0007669"/>
    <property type="project" value="UniProtKB-KW"/>
</dbReference>
<accession>W7BEA3</accession>
<keyword evidence="4" id="KW-0547">Nucleotide-binding</keyword>
<dbReference type="GO" id="GO:0004715">
    <property type="term" value="F:non-membrane spanning protein tyrosine kinase activity"/>
    <property type="evidence" value="ECO:0007669"/>
    <property type="project" value="UniProtKB-EC"/>
</dbReference>
<evidence type="ECO:0000256" key="8">
    <source>
        <dbReference type="ARBA" id="ARBA00051245"/>
    </source>
</evidence>
<proteinExistence type="inferred from homology"/>
<dbReference type="GO" id="GO:0005886">
    <property type="term" value="C:plasma membrane"/>
    <property type="evidence" value="ECO:0007669"/>
    <property type="project" value="TreeGrafter"/>
</dbReference>
<keyword evidence="7" id="KW-0829">Tyrosine-protein kinase</keyword>
<comment type="similarity">
    <text evidence="1">Belongs to the CpsD/CapB family.</text>
</comment>
<evidence type="ECO:0000313" key="10">
    <source>
        <dbReference type="EMBL" id="EUJ23145.1"/>
    </source>
</evidence>
<dbReference type="InterPro" id="IPR025669">
    <property type="entry name" value="AAA_dom"/>
</dbReference>
<evidence type="ECO:0000256" key="6">
    <source>
        <dbReference type="ARBA" id="ARBA00022840"/>
    </source>
</evidence>
<evidence type="ECO:0000256" key="3">
    <source>
        <dbReference type="ARBA" id="ARBA00022679"/>
    </source>
</evidence>
<feature type="domain" description="AAA" evidence="9">
    <location>
        <begin position="54"/>
        <end position="188"/>
    </location>
</feature>
<sequence>MRSNQYSPPFLPVVINKKNGFTAERFRAIKTNLQFIKAESGAPLQSLVFTSAHKGEGKSFCALNLAVTYARQNVRVLLVDADLYKPKLTGQFQMKYAEGLSNVLANYADPMALVQGTSEANLMFLPSGVVPPNPLELINSYRMKEVLETYKEAFDLVLFDTPPVLLLNDGRILGSLCDGVILAVRSNVTKEKDVVQAMDLINRADGRVVGSVLNGKKYGAREMKTYSYY</sequence>
<keyword evidence="6" id="KW-0067">ATP-binding</keyword>
<dbReference type="InterPro" id="IPR005702">
    <property type="entry name" value="Wzc-like_C"/>
</dbReference>
<dbReference type="RefSeq" id="WP_051998532.1">
    <property type="nucleotide sequence ID" value="NZ_AODD01000013.1"/>
</dbReference>
<organism evidence="10 11">
    <name type="scientific">Listeria grandensis FSL F6-0971</name>
    <dbReference type="NCBI Taxonomy" id="1265819"/>
    <lineage>
        <taxon>Bacteria</taxon>
        <taxon>Bacillati</taxon>
        <taxon>Bacillota</taxon>
        <taxon>Bacilli</taxon>
        <taxon>Bacillales</taxon>
        <taxon>Listeriaceae</taxon>
        <taxon>Listeria</taxon>
    </lineage>
</organism>
<dbReference type="NCBIfam" id="TIGR01007">
    <property type="entry name" value="eps_fam"/>
    <property type="match status" value="1"/>
</dbReference>
<protein>
    <recommendedName>
        <fullName evidence="2">non-specific protein-tyrosine kinase</fullName>
        <ecNumber evidence="2">2.7.10.2</ecNumber>
    </recommendedName>
</protein>
<comment type="caution">
    <text evidence="10">The sequence shown here is derived from an EMBL/GenBank/DDBJ whole genome shotgun (WGS) entry which is preliminary data.</text>
</comment>
<evidence type="ECO:0000256" key="5">
    <source>
        <dbReference type="ARBA" id="ARBA00022777"/>
    </source>
</evidence>
<evidence type="ECO:0000256" key="2">
    <source>
        <dbReference type="ARBA" id="ARBA00011903"/>
    </source>
</evidence>
<dbReference type="AlphaFoldDB" id="W7BEA3"/>